<dbReference type="EC" id="2.7.13.3" evidence="3"/>
<evidence type="ECO:0000259" key="19">
    <source>
        <dbReference type="PROSITE" id="PS50109"/>
    </source>
</evidence>
<evidence type="ECO:0000256" key="15">
    <source>
        <dbReference type="ARBA" id="ARBA00059004"/>
    </source>
</evidence>
<dbReference type="SUPFAM" id="SSF55874">
    <property type="entry name" value="ATPase domain of HSP90 chaperone/DNA topoisomerase II/histidine kinase"/>
    <property type="match status" value="1"/>
</dbReference>
<dbReference type="AlphaFoldDB" id="A0A238IY42"/>
<dbReference type="InterPro" id="IPR029151">
    <property type="entry name" value="Sensor-like_sf"/>
</dbReference>
<dbReference type="PANTHER" id="PTHR43065">
    <property type="entry name" value="SENSOR HISTIDINE KINASE"/>
    <property type="match status" value="1"/>
</dbReference>
<dbReference type="PIRSF" id="PIRSF036431">
    <property type="entry name" value="STHK_DctB"/>
    <property type="match status" value="1"/>
</dbReference>
<dbReference type="SMART" id="SM00387">
    <property type="entry name" value="HATPase_c"/>
    <property type="match status" value="1"/>
</dbReference>
<dbReference type="PROSITE" id="PS50109">
    <property type="entry name" value="HIS_KIN"/>
    <property type="match status" value="1"/>
</dbReference>
<dbReference type="InterPro" id="IPR017055">
    <property type="entry name" value="Sig_transdc_His_kinase_DctB"/>
</dbReference>
<keyword evidence="8 18" id="KW-0812">Transmembrane</keyword>
<evidence type="ECO:0000256" key="14">
    <source>
        <dbReference type="ARBA" id="ARBA00023136"/>
    </source>
</evidence>
<evidence type="ECO:0000256" key="2">
    <source>
        <dbReference type="ARBA" id="ARBA00004429"/>
    </source>
</evidence>
<evidence type="ECO:0000256" key="8">
    <source>
        <dbReference type="ARBA" id="ARBA00022692"/>
    </source>
</evidence>
<comment type="function">
    <text evidence="15">Member of the two-component regulatory system DctB/DctD involved in the transport of C4-dicarboxylates. DctB functions as a membrane-associated protein kinase that phosphorylates DctD in response to environmental signals.</text>
</comment>
<evidence type="ECO:0000313" key="20">
    <source>
        <dbReference type="EMBL" id="SMX23337.1"/>
    </source>
</evidence>
<evidence type="ECO:0000256" key="17">
    <source>
        <dbReference type="SAM" id="Coils"/>
    </source>
</evidence>
<dbReference type="PRINTS" id="PR00344">
    <property type="entry name" value="BCTRLSENSOR"/>
</dbReference>
<dbReference type="Pfam" id="PF00512">
    <property type="entry name" value="HisKA"/>
    <property type="match status" value="1"/>
</dbReference>
<dbReference type="InterPro" id="IPR005467">
    <property type="entry name" value="His_kinase_dom"/>
</dbReference>
<evidence type="ECO:0000256" key="18">
    <source>
        <dbReference type="SAM" id="Phobius"/>
    </source>
</evidence>
<evidence type="ECO:0000256" key="9">
    <source>
        <dbReference type="ARBA" id="ARBA00022741"/>
    </source>
</evidence>
<keyword evidence="17" id="KW-0175">Coiled coil</keyword>
<keyword evidence="10" id="KW-0418">Kinase</keyword>
<dbReference type="InterPro" id="IPR036890">
    <property type="entry name" value="HATPase_C_sf"/>
</dbReference>
<comment type="catalytic activity">
    <reaction evidence="1">
        <text>ATP + protein L-histidine = ADP + protein N-phospho-L-histidine.</text>
        <dbReference type="EC" id="2.7.13.3"/>
    </reaction>
</comment>
<dbReference type="Pfam" id="PF02518">
    <property type="entry name" value="HATPase_c"/>
    <property type="match status" value="1"/>
</dbReference>
<dbReference type="Gene3D" id="3.30.450.20">
    <property type="entry name" value="PAS domain"/>
    <property type="match status" value="2"/>
</dbReference>
<name>A0A238IY42_9RHOB</name>
<keyword evidence="4" id="KW-1003">Cell membrane</keyword>
<dbReference type="InterPro" id="IPR004358">
    <property type="entry name" value="Sig_transdc_His_kin-like_C"/>
</dbReference>
<dbReference type="GO" id="GO:0005886">
    <property type="term" value="C:plasma membrane"/>
    <property type="evidence" value="ECO:0007669"/>
    <property type="project" value="UniProtKB-SubCell"/>
</dbReference>
<dbReference type="RefSeq" id="WP_093973306.1">
    <property type="nucleotide sequence ID" value="NZ_FXXQ01000003.1"/>
</dbReference>
<gene>
    <name evidence="20" type="primary">dctB_1</name>
    <name evidence="20" type="ORF">BOA8489_01442</name>
</gene>
<dbReference type="CDD" id="cd00082">
    <property type="entry name" value="HisKA"/>
    <property type="match status" value="1"/>
</dbReference>
<dbReference type="SMART" id="SM00388">
    <property type="entry name" value="HisKA"/>
    <property type="match status" value="1"/>
</dbReference>
<proteinExistence type="predicted"/>
<feature type="coiled-coil region" evidence="17">
    <location>
        <begin position="322"/>
        <end position="377"/>
    </location>
</feature>
<keyword evidence="21" id="KW-1185">Reference proteome</keyword>
<evidence type="ECO:0000256" key="3">
    <source>
        <dbReference type="ARBA" id="ARBA00012438"/>
    </source>
</evidence>
<dbReference type="OrthoDB" id="7568856at2"/>
<evidence type="ECO:0000256" key="16">
    <source>
        <dbReference type="ARBA" id="ARBA00073143"/>
    </source>
</evidence>
<dbReference type="InterPro" id="IPR003661">
    <property type="entry name" value="HisK_dim/P_dom"/>
</dbReference>
<dbReference type="GO" id="GO:0005524">
    <property type="term" value="F:ATP binding"/>
    <property type="evidence" value="ECO:0007669"/>
    <property type="project" value="UniProtKB-KW"/>
</dbReference>
<evidence type="ECO:0000256" key="13">
    <source>
        <dbReference type="ARBA" id="ARBA00023012"/>
    </source>
</evidence>
<evidence type="ECO:0000256" key="5">
    <source>
        <dbReference type="ARBA" id="ARBA00022519"/>
    </source>
</evidence>
<dbReference type="EMBL" id="FXXQ01000003">
    <property type="protein sequence ID" value="SMX23337.1"/>
    <property type="molecule type" value="Genomic_DNA"/>
</dbReference>
<keyword evidence="11" id="KW-0067">ATP-binding</keyword>
<dbReference type="SUPFAM" id="SSF47384">
    <property type="entry name" value="Homodimeric domain of signal transducing histidine kinase"/>
    <property type="match status" value="1"/>
</dbReference>
<keyword evidence="6" id="KW-0597">Phosphoprotein</keyword>
<evidence type="ECO:0000256" key="6">
    <source>
        <dbReference type="ARBA" id="ARBA00022553"/>
    </source>
</evidence>
<dbReference type="Proteomes" id="UP000201838">
    <property type="component" value="Unassembled WGS sequence"/>
</dbReference>
<evidence type="ECO:0000256" key="7">
    <source>
        <dbReference type="ARBA" id="ARBA00022679"/>
    </source>
</evidence>
<dbReference type="GO" id="GO:0000155">
    <property type="term" value="F:phosphorelay sensor kinase activity"/>
    <property type="evidence" value="ECO:0007669"/>
    <property type="project" value="InterPro"/>
</dbReference>
<keyword evidence="5" id="KW-0997">Cell inner membrane</keyword>
<keyword evidence="13" id="KW-0902">Two-component regulatory system</keyword>
<dbReference type="SUPFAM" id="SSF103190">
    <property type="entry name" value="Sensory domain-like"/>
    <property type="match status" value="1"/>
</dbReference>
<organism evidence="20 21">
    <name type="scientific">Boseongicola aestuarii</name>
    <dbReference type="NCBI Taxonomy" id="1470561"/>
    <lineage>
        <taxon>Bacteria</taxon>
        <taxon>Pseudomonadati</taxon>
        <taxon>Pseudomonadota</taxon>
        <taxon>Alphaproteobacteria</taxon>
        <taxon>Rhodobacterales</taxon>
        <taxon>Paracoccaceae</taxon>
        <taxon>Boseongicola</taxon>
    </lineage>
</organism>
<dbReference type="InterPro" id="IPR036097">
    <property type="entry name" value="HisK_dim/P_sf"/>
</dbReference>
<feature type="transmembrane region" description="Helical" evidence="18">
    <location>
        <begin position="297"/>
        <end position="319"/>
    </location>
</feature>
<comment type="subcellular location">
    <subcellularLocation>
        <location evidence="2">Cell inner membrane</location>
        <topology evidence="2">Multi-pass membrane protein</topology>
    </subcellularLocation>
</comment>
<reference evidence="21" key="1">
    <citation type="submission" date="2017-05" db="EMBL/GenBank/DDBJ databases">
        <authorList>
            <person name="Rodrigo-Torres L."/>
            <person name="Arahal R. D."/>
            <person name="Lucena T."/>
        </authorList>
    </citation>
    <scope>NUCLEOTIDE SEQUENCE [LARGE SCALE GENOMIC DNA]</scope>
    <source>
        <strain evidence="21">CECT 8489</strain>
    </source>
</reference>
<keyword evidence="7 20" id="KW-0808">Transferase</keyword>
<accession>A0A238IY42</accession>
<dbReference type="PANTHER" id="PTHR43065:SF46">
    <property type="entry name" value="C4-DICARBOXYLATE TRANSPORT SENSOR PROTEIN DCTB"/>
    <property type="match status" value="1"/>
</dbReference>
<evidence type="ECO:0000256" key="10">
    <source>
        <dbReference type="ARBA" id="ARBA00022777"/>
    </source>
</evidence>
<evidence type="ECO:0000256" key="11">
    <source>
        <dbReference type="ARBA" id="ARBA00022840"/>
    </source>
</evidence>
<dbReference type="Gene3D" id="1.10.287.130">
    <property type="match status" value="1"/>
</dbReference>
<dbReference type="Gene3D" id="3.30.565.10">
    <property type="entry name" value="Histidine kinase-like ATPase, C-terminal domain"/>
    <property type="match status" value="1"/>
</dbReference>
<evidence type="ECO:0000256" key="1">
    <source>
        <dbReference type="ARBA" id="ARBA00000085"/>
    </source>
</evidence>
<dbReference type="FunFam" id="1.10.287.130:FF:000049">
    <property type="entry name" value="C4-dicarboxylate transport sensor protein DctB"/>
    <property type="match status" value="1"/>
</dbReference>
<protein>
    <recommendedName>
        <fullName evidence="16">C4-dicarboxylate transport sensor protein DctB</fullName>
        <ecNumber evidence="3">2.7.13.3</ecNumber>
    </recommendedName>
</protein>
<evidence type="ECO:0000256" key="12">
    <source>
        <dbReference type="ARBA" id="ARBA00022989"/>
    </source>
</evidence>
<evidence type="ECO:0000256" key="4">
    <source>
        <dbReference type="ARBA" id="ARBA00022475"/>
    </source>
</evidence>
<keyword evidence="14 18" id="KW-0472">Membrane</keyword>
<dbReference type="InterPro" id="IPR003594">
    <property type="entry name" value="HATPase_dom"/>
</dbReference>
<keyword evidence="9" id="KW-0547">Nucleotide-binding</keyword>
<evidence type="ECO:0000313" key="21">
    <source>
        <dbReference type="Proteomes" id="UP000201838"/>
    </source>
</evidence>
<feature type="domain" description="Histidine kinase" evidence="19">
    <location>
        <begin position="393"/>
        <end position="607"/>
    </location>
</feature>
<dbReference type="FunFam" id="3.30.450.20:FF:000127">
    <property type="entry name" value="C4-dicarboxylate transport sensor protein"/>
    <property type="match status" value="1"/>
</dbReference>
<sequence length="618" mass="68581">MTRSGAYSFLRRPALLRGVAGLFLFALLCIATLPTVERYFLDRAGLQGEATLRIAVEGLDATLDRFEPLPKLLAERPSLINLLNDPTNQGLLPFVNEQLRLTALSLGVSDVYLMDVGGTTIAASSYRKERSFVGRNFNFRPYFVQAVEGGLGQYFAMGTTSGERGYFFAAPVIDNTRIIGVVAIKFDVRPFETAWSGGASDIVVTDLNDIVFMSNREEWHFRTLFPLRGEVFNLIAETRQYPLERLIPLDVKRSRISDSFDRLSINGEDFVLSSQTLADVGWRVLHLTPAGHARTQAIFVLSLAALLMLLTALSATVIVQRRNRTRERIEEQTRANEILEQRVMQRTADLNTANAQLQREVTERAATEKRLRTTQKELIQAGKLAALGQMSAALSHEINQPLTAVKSYADNAATFLDRNRVKEARENVTRISKMADRMAALSGHLRNFARRPQDTVRPVDIRLVLDDAIELMGTRIRAAKAVVNFEPAAEPVWVNGGRLRLQQVFVNLLSNALDAMDLSDAPQIDIRFEEVSDTRLRIIVADRGAGISDDLISQLFDPFFTTKEPGHGLGLGLSISFNIIEDFGGRLSAASRENGGAEFIVELDRATAQVDGKDLAAE</sequence>
<keyword evidence="12 18" id="KW-1133">Transmembrane helix</keyword>